<feature type="signal peptide" evidence="1">
    <location>
        <begin position="1"/>
        <end position="21"/>
    </location>
</feature>
<dbReference type="InterPro" id="IPR011250">
    <property type="entry name" value="OMP/PagP_B-barrel"/>
</dbReference>
<keyword evidence="1" id="KW-0732">Signal</keyword>
<name>A0A972FY58_9GAMM</name>
<comment type="caution">
    <text evidence="2">The sequence shown here is derived from an EMBL/GenBank/DDBJ whole genome shotgun (WGS) entry which is preliminary data.</text>
</comment>
<protein>
    <recommendedName>
        <fullName evidence="4">Outer membrane protein beta-barrel domain-containing protein</fullName>
    </recommendedName>
</protein>
<gene>
    <name evidence="2" type="ORF">HC757_00700</name>
</gene>
<dbReference type="Proteomes" id="UP000737113">
    <property type="component" value="Unassembled WGS sequence"/>
</dbReference>
<dbReference type="RefSeq" id="WP_169562340.1">
    <property type="nucleotide sequence ID" value="NZ_JAAXYH010000001.1"/>
</dbReference>
<dbReference type="Gene3D" id="2.40.160.20">
    <property type="match status" value="1"/>
</dbReference>
<sequence length="288" mass="32431">MVKHYLLLCFFSLTLCGAARASETSISLGGFYSQSDSSIQVSDPVQDSQYTLDYESDLQLAENQFLPFVALNHHFNERHNFYFDWKQLHRDADTSGLAQPFQVEIDDTVYEVNAGARLHTTLNIDIATLGYGYDFLQGTNYNVGASVGLHTMFIKAGFEGTIGACASSDLVNNLCGSHAMPSIIEEHVTAPLPDFGLYANYEFLPGWQFNAQAQYFYVKLDDMQGRLVDVKLGVEAEIAKNWHMSVAYNYYQIDVELDQQRPDAEVNIANYNLNYSFTGPMVSLSYRF</sequence>
<evidence type="ECO:0000313" key="2">
    <source>
        <dbReference type="EMBL" id="NMH63704.1"/>
    </source>
</evidence>
<reference evidence="2" key="1">
    <citation type="submission" date="2020-04" db="EMBL/GenBank/DDBJ databases">
        <title>Description of Shewanella salipaludis sp. nov., isolated from a salt marsh.</title>
        <authorList>
            <person name="Park S."/>
            <person name="Yoon J.-H."/>
        </authorList>
    </citation>
    <scope>NUCLEOTIDE SEQUENCE</scope>
    <source>
        <strain evidence="2">SHSM-M6</strain>
    </source>
</reference>
<proteinExistence type="predicted"/>
<evidence type="ECO:0000256" key="1">
    <source>
        <dbReference type="SAM" id="SignalP"/>
    </source>
</evidence>
<dbReference type="EMBL" id="JAAXYH010000001">
    <property type="protein sequence ID" value="NMH63704.1"/>
    <property type="molecule type" value="Genomic_DNA"/>
</dbReference>
<dbReference type="AlphaFoldDB" id="A0A972FY58"/>
<keyword evidence="3" id="KW-1185">Reference proteome</keyword>
<evidence type="ECO:0000313" key="3">
    <source>
        <dbReference type="Proteomes" id="UP000737113"/>
    </source>
</evidence>
<organism evidence="2 3">
    <name type="scientific">Shewanella salipaludis</name>
    <dbReference type="NCBI Taxonomy" id="2723052"/>
    <lineage>
        <taxon>Bacteria</taxon>
        <taxon>Pseudomonadati</taxon>
        <taxon>Pseudomonadota</taxon>
        <taxon>Gammaproteobacteria</taxon>
        <taxon>Alteromonadales</taxon>
        <taxon>Shewanellaceae</taxon>
        <taxon>Shewanella</taxon>
    </lineage>
</organism>
<dbReference type="SUPFAM" id="SSF56925">
    <property type="entry name" value="OMPA-like"/>
    <property type="match status" value="1"/>
</dbReference>
<accession>A0A972FY58</accession>
<evidence type="ECO:0008006" key="4">
    <source>
        <dbReference type="Google" id="ProtNLM"/>
    </source>
</evidence>
<feature type="chain" id="PRO_5037225134" description="Outer membrane protein beta-barrel domain-containing protein" evidence="1">
    <location>
        <begin position="22"/>
        <end position="288"/>
    </location>
</feature>